<dbReference type="RefSeq" id="WP_044039474.1">
    <property type="nucleotide sequence ID" value="NZ_HG917868.1"/>
</dbReference>
<dbReference type="KEGG" id="clt:CM240_2557"/>
<dbReference type="HOGENOM" id="CLU_201678_0_0_9"/>
<dbReference type="EMBL" id="HG917868">
    <property type="protein sequence ID" value="CDM69681.1"/>
    <property type="molecule type" value="Genomic_DNA"/>
</dbReference>
<gene>
    <name evidence="1" type="ORF">CM240_2557</name>
</gene>
<reference evidence="1 2" key="1">
    <citation type="submission" date="2013-11" db="EMBL/GenBank/DDBJ databases">
        <title>Complete genome sequence of Clostridum sp. M2/40.</title>
        <authorList>
            <person name="Wibberg D."/>
            <person name="Puehler A."/>
            <person name="Schlueter A."/>
        </authorList>
    </citation>
    <scope>NUCLEOTIDE SEQUENCE [LARGE SCALE GENOMIC DNA]</scope>
    <source>
        <strain evidence="2">M2/40</strain>
    </source>
</reference>
<name>W6RYE3_9CLOT</name>
<dbReference type="Proteomes" id="UP000019426">
    <property type="component" value="Chromosome M2/40_rep1"/>
</dbReference>
<dbReference type="PATRIC" id="fig|1216932.3.peg.2524"/>
<dbReference type="AlphaFoldDB" id="W6RYE3"/>
<dbReference type="eggNOG" id="ENOG5033AWA">
    <property type="taxonomic scope" value="Bacteria"/>
</dbReference>
<dbReference type="OrthoDB" id="1683748at2"/>
<proteinExistence type="predicted"/>
<sequence>MKQISQAEILSLTAILKAEGDGLKMQRALDTIITDEDLKRQSEASILATEGRINGLIKFINENNILTTEEVN</sequence>
<protein>
    <submittedName>
        <fullName evidence="1">Uncharacterized protein</fullName>
    </submittedName>
</protein>
<accession>W6RYE3</accession>
<evidence type="ECO:0000313" key="1">
    <source>
        <dbReference type="EMBL" id="CDM69681.1"/>
    </source>
</evidence>
<keyword evidence="2" id="KW-1185">Reference proteome</keyword>
<evidence type="ECO:0000313" key="2">
    <source>
        <dbReference type="Proteomes" id="UP000019426"/>
    </source>
</evidence>
<organism evidence="1 2">
    <name type="scientific">Clostridium bornimense</name>
    <dbReference type="NCBI Taxonomy" id="1216932"/>
    <lineage>
        <taxon>Bacteria</taxon>
        <taxon>Bacillati</taxon>
        <taxon>Bacillota</taxon>
        <taxon>Clostridia</taxon>
        <taxon>Eubacteriales</taxon>
        <taxon>Clostridiaceae</taxon>
        <taxon>Clostridium</taxon>
    </lineage>
</organism>